<evidence type="ECO:0000256" key="1">
    <source>
        <dbReference type="ARBA" id="ARBA00004196"/>
    </source>
</evidence>
<dbReference type="PANTHER" id="PTHR30532">
    <property type="entry name" value="IRON III DICITRATE-BINDING PERIPLASMIC PROTEIN"/>
    <property type="match status" value="1"/>
</dbReference>
<dbReference type="PANTHER" id="PTHR30532:SF21">
    <property type="entry name" value="SIDEROPHORE-BINDING LIPOPROTEIN YFIY-RELATED"/>
    <property type="match status" value="1"/>
</dbReference>
<dbReference type="AlphaFoldDB" id="A0A7G5BZI8"/>
<evidence type="ECO:0000259" key="5">
    <source>
        <dbReference type="PROSITE" id="PS50983"/>
    </source>
</evidence>
<dbReference type="InterPro" id="IPR051313">
    <property type="entry name" value="Bact_iron-sidero_bind"/>
</dbReference>
<organism evidence="6 7">
    <name type="scientific">Cohnella cholangitidis</name>
    <dbReference type="NCBI Taxonomy" id="2598458"/>
    <lineage>
        <taxon>Bacteria</taxon>
        <taxon>Bacillati</taxon>
        <taxon>Bacillota</taxon>
        <taxon>Bacilli</taxon>
        <taxon>Bacillales</taxon>
        <taxon>Paenibacillaceae</taxon>
        <taxon>Cohnella</taxon>
    </lineage>
</organism>
<evidence type="ECO:0000256" key="2">
    <source>
        <dbReference type="ARBA" id="ARBA00008814"/>
    </source>
</evidence>
<evidence type="ECO:0000313" key="7">
    <source>
        <dbReference type="Proteomes" id="UP000515679"/>
    </source>
</evidence>
<dbReference type="Gene3D" id="3.30.457.10">
    <property type="entry name" value="Copper amine oxidase-like, N-terminal domain"/>
    <property type="match status" value="1"/>
</dbReference>
<proteinExistence type="inferred from homology"/>
<dbReference type="KEGG" id="cchl:FPL14_15080"/>
<dbReference type="InterPro" id="IPR012854">
    <property type="entry name" value="Cu_amine_oxidase-like_N"/>
</dbReference>
<sequence>MIRDNDNHYHNNILKGGFLLPMIKSSFRTMALCLSLLLAIASVPFVAVAAATPIKVVLDGKALSLASPPQVINGITMVPFGPVVSNIGGKLTYDKATKKTKVTRGKTTAEIALNSNQATVNGKSVTLGAKVVAKDGQTLVPLQFLGDAFGLWVNWNAGAKTVSIDTKRTITHAMGNTTLTSAPKRVVVLFNGMVDISLTLGVKPVGAVESWVQAPWYHYLRADMGGVKNLGSELQPNIEAIVALKPDLIIGAKTRHEKIYGQLSEIAPTLFMDQLFDWKGNMEMAAKALNKEAKSTTFINDWNKRVADFKSKVSKNSSLASAEVSIVRFQEDSSARFYVTGFAGTILQELGLKRPKAQQVKDKVLVNLTSQEQIPLMDGDIIFDITSSNGGGEEFKSQEEWQKNPLWNNLKGVKNGKYYKVNDITWNMSGGATAAKMMLDDLYFYFDL</sequence>
<name>A0A7G5BZI8_9BACL</name>
<dbReference type="Proteomes" id="UP000515679">
    <property type="component" value="Chromosome"/>
</dbReference>
<evidence type="ECO:0000256" key="4">
    <source>
        <dbReference type="ARBA" id="ARBA00022729"/>
    </source>
</evidence>
<dbReference type="CDD" id="cd01146">
    <property type="entry name" value="FhuD"/>
    <property type="match status" value="1"/>
</dbReference>
<dbReference type="InterPro" id="IPR036582">
    <property type="entry name" value="Mao_N_sf"/>
</dbReference>
<keyword evidence="7" id="KW-1185">Reference proteome</keyword>
<dbReference type="InterPro" id="IPR002491">
    <property type="entry name" value="ABC_transptr_periplasmic_BD"/>
</dbReference>
<dbReference type="Pfam" id="PF01497">
    <property type="entry name" value="Peripla_BP_2"/>
    <property type="match status" value="1"/>
</dbReference>
<keyword evidence="3" id="KW-0813">Transport</keyword>
<comment type="subcellular location">
    <subcellularLocation>
        <location evidence="1">Cell envelope</location>
    </subcellularLocation>
</comment>
<accession>A0A7G5BZI8</accession>
<evidence type="ECO:0000256" key="3">
    <source>
        <dbReference type="ARBA" id="ARBA00022448"/>
    </source>
</evidence>
<dbReference type="Pfam" id="PF07833">
    <property type="entry name" value="Cu_amine_oxidN1"/>
    <property type="match status" value="1"/>
</dbReference>
<dbReference type="SUPFAM" id="SSF55383">
    <property type="entry name" value="Copper amine oxidase, domain N"/>
    <property type="match status" value="1"/>
</dbReference>
<evidence type="ECO:0000313" key="6">
    <source>
        <dbReference type="EMBL" id="QMV42372.1"/>
    </source>
</evidence>
<dbReference type="Gene3D" id="3.40.50.1980">
    <property type="entry name" value="Nitrogenase molybdenum iron protein domain"/>
    <property type="match status" value="2"/>
</dbReference>
<keyword evidence="4" id="KW-0732">Signal</keyword>
<dbReference type="GO" id="GO:0030288">
    <property type="term" value="C:outer membrane-bounded periplasmic space"/>
    <property type="evidence" value="ECO:0007669"/>
    <property type="project" value="TreeGrafter"/>
</dbReference>
<gene>
    <name evidence="6" type="ORF">FPL14_15080</name>
</gene>
<dbReference type="GO" id="GO:1901678">
    <property type="term" value="P:iron coordination entity transport"/>
    <property type="evidence" value="ECO:0007669"/>
    <property type="project" value="UniProtKB-ARBA"/>
</dbReference>
<dbReference type="PROSITE" id="PS50983">
    <property type="entry name" value="FE_B12_PBP"/>
    <property type="match status" value="1"/>
</dbReference>
<dbReference type="SUPFAM" id="SSF53807">
    <property type="entry name" value="Helical backbone' metal receptor"/>
    <property type="match status" value="1"/>
</dbReference>
<reference evidence="6 7" key="1">
    <citation type="submission" date="2019-07" db="EMBL/GenBank/DDBJ databases">
        <authorList>
            <person name="Kim J.K."/>
            <person name="Cheong H.-M."/>
            <person name="Choi Y."/>
            <person name="Hwang K.J."/>
            <person name="Lee S."/>
            <person name="Choi C."/>
        </authorList>
    </citation>
    <scope>NUCLEOTIDE SEQUENCE [LARGE SCALE GENOMIC DNA]</scope>
    <source>
        <strain evidence="6 7">KS 22</strain>
    </source>
</reference>
<dbReference type="EMBL" id="CP041969">
    <property type="protein sequence ID" value="QMV42372.1"/>
    <property type="molecule type" value="Genomic_DNA"/>
</dbReference>
<feature type="domain" description="Fe/B12 periplasmic-binding" evidence="5">
    <location>
        <begin position="185"/>
        <end position="448"/>
    </location>
</feature>
<comment type="similarity">
    <text evidence="2">Belongs to the bacterial solute-binding protein 8 family.</text>
</comment>
<protein>
    <submittedName>
        <fullName evidence="6">ABC transporter substrate-binding protein</fullName>
    </submittedName>
</protein>